<gene>
    <name evidence="8" type="ORF">Poli38472_003573</name>
</gene>
<comment type="caution">
    <text evidence="8">The sequence shown here is derived from an EMBL/GenBank/DDBJ whole genome shotgun (WGS) entry which is preliminary data.</text>
</comment>
<keyword evidence="3" id="KW-0378">Hydrolase</keyword>
<organism evidence="8 9">
    <name type="scientific">Pythium oligandrum</name>
    <name type="common">Mycoparasitic fungus</name>
    <dbReference type="NCBI Taxonomy" id="41045"/>
    <lineage>
        <taxon>Eukaryota</taxon>
        <taxon>Sar</taxon>
        <taxon>Stramenopiles</taxon>
        <taxon>Oomycota</taxon>
        <taxon>Peronosporomycetes</taxon>
        <taxon>Pythiales</taxon>
        <taxon>Pythiaceae</taxon>
        <taxon>Pythium</taxon>
    </lineage>
</organism>
<dbReference type="InterPro" id="IPR006384">
    <property type="entry name" value="HAD_hydro_PyrdxlP_Pase-like"/>
</dbReference>
<accession>A0A8K1CMV2</accession>
<evidence type="ECO:0000256" key="3">
    <source>
        <dbReference type="ARBA" id="ARBA00022801"/>
    </source>
</evidence>
<dbReference type="NCBIfam" id="TIGR01489">
    <property type="entry name" value="DKMTPPase-SF"/>
    <property type="match status" value="1"/>
</dbReference>
<sequence>MQLKAPSTLVIFDYDGSLVNDDSDVFLYKRLCPELGEKLLVRMEYEPAWPPVVDEILGEFHEKEPHVTPRDIEDALAQIPILPRMLDALRLAVDEHGATVNVISDSNVFFIRSMLEHRGLTAYVSEVFANPVEFETDPTRLRVRLYHPETEKPHGCALCPKNMCKGSILDGIRAKTAFDRVVYVGDGKGDFCPALRLTSNDVVLARIIDPDGKPCELLRRLTVHADQVRARVVPWDSGEDVFRFIHEELIAQ</sequence>
<evidence type="ECO:0008006" key="10">
    <source>
        <dbReference type="Google" id="ProtNLM"/>
    </source>
</evidence>
<feature type="binding site" evidence="7">
    <location>
        <position position="15"/>
    </location>
    <ligand>
        <name>Mg(2+)</name>
        <dbReference type="ChEBI" id="CHEBI:18420"/>
    </ligand>
</feature>
<dbReference type="Proteomes" id="UP000794436">
    <property type="component" value="Unassembled WGS sequence"/>
</dbReference>
<dbReference type="GO" id="GO:0016791">
    <property type="term" value="F:phosphatase activity"/>
    <property type="evidence" value="ECO:0007669"/>
    <property type="project" value="InterPro"/>
</dbReference>
<feature type="binding site" evidence="7">
    <location>
        <position position="13"/>
    </location>
    <ligand>
        <name>Mg(2+)</name>
        <dbReference type="ChEBI" id="CHEBI:18420"/>
    </ligand>
</feature>
<feature type="binding site" evidence="6">
    <location>
        <position position="24"/>
    </location>
    <ligand>
        <name>substrate</name>
    </ligand>
</feature>
<feature type="active site" description="Nucleophile" evidence="5">
    <location>
        <position position="13"/>
    </location>
</feature>
<evidence type="ECO:0000313" key="8">
    <source>
        <dbReference type="EMBL" id="TMW65808.1"/>
    </source>
</evidence>
<dbReference type="AlphaFoldDB" id="A0A8K1CMV2"/>
<evidence type="ECO:0000256" key="6">
    <source>
        <dbReference type="PIRSR" id="PIRSR031051-2"/>
    </source>
</evidence>
<reference evidence="8" key="1">
    <citation type="submission" date="2019-03" db="EMBL/GenBank/DDBJ databases">
        <title>Long read genome sequence of the mycoparasitic Pythium oligandrum ATCC 38472 isolated from sugarbeet rhizosphere.</title>
        <authorList>
            <person name="Gaulin E."/>
        </authorList>
    </citation>
    <scope>NUCLEOTIDE SEQUENCE</scope>
    <source>
        <strain evidence="8">ATCC 38472_TT</strain>
    </source>
</reference>
<dbReference type="Gene3D" id="3.40.50.1000">
    <property type="entry name" value="HAD superfamily/HAD-like"/>
    <property type="match status" value="1"/>
</dbReference>
<dbReference type="Pfam" id="PF06888">
    <property type="entry name" value="Put_Phosphatase"/>
    <property type="match status" value="1"/>
</dbReference>
<evidence type="ECO:0000256" key="4">
    <source>
        <dbReference type="ARBA" id="ARBA00022842"/>
    </source>
</evidence>
<dbReference type="InterPro" id="IPR016965">
    <property type="entry name" value="Pase_PHOSPHO-typ"/>
</dbReference>
<evidence type="ECO:0000256" key="1">
    <source>
        <dbReference type="ARBA" id="ARBA00001946"/>
    </source>
</evidence>
<protein>
    <recommendedName>
        <fullName evidence="10">Pyridoxal phosphate phosphatase</fullName>
    </recommendedName>
</protein>
<dbReference type="PANTHER" id="PTHR20889:SF12">
    <property type="entry name" value="LP01149P"/>
    <property type="match status" value="1"/>
</dbReference>
<keyword evidence="2 7" id="KW-0479">Metal-binding</keyword>
<evidence type="ECO:0000313" key="9">
    <source>
        <dbReference type="Proteomes" id="UP000794436"/>
    </source>
</evidence>
<feature type="active site" description="Proton donor" evidence="5">
    <location>
        <position position="15"/>
    </location>
</feature>
<dbReference type="InterPro" id="IPR023214">
    <property type="entry name" value="HAD_sf"/>
</dbReference>
<dbReference type="NCBIfam" id="TIGR01488">
    <property type="entry name" value="HAD-SF-IB"/>
    <property type="match status" value="1"/>
</dbReference>
<proteinExistence type="predicted"/>
<evidence type="ECO:0000256" key="5">
    <source>
        <dbReference type="PIRSR" id="PIRSR031051-1"/>
    </source>
</evidence>
<dbReference type="OrthoDB" id="10267182at2759"/>
<dbReference type="SUPFAM" id="SSF56784">
    <property type="entry name" value="HAD-like"/>
    <property type="match status" value="1"/>
</dbReference>
<feature type="binding site" evidence="6">
    <location>
        <position position="105"/>
    </location>
    <ligand>
        <name>substrate</name>
    </ligand>
</feature>
<name>A0A8K1CMV2_PYTOL</name>
<keyword evidence="9" id="KW-1185">Reference proteome</keyword>
<comment type="cofactor">
    <cofactor evidence="1 7">
        <name>Mg(2+)</name>
        <dbReference type="ChEBI" id="CHEBI:18420"/>
    </cofactor>
</comment>
<dbReference type="PIRSF" id="PIRSF031051">
    <property type="entry name" value="PyrdxlP_Pase_PHOSPHO2"/>
    <property type="match status" value="1"/>
</dbReference>
<evidence type="ECO:0000256" key="2">
    <source>
        <dbReference type="ARBA" id="ARBA00022723"/>
    </source>
</evidence>
<evidence type="ECO:0000256" key="7">
    <source>
        <dbReference type="PIRSR" id="PIRSR031051-3"/>
    </source>
</evidence>
<dbReference type="PANTHER" id="PTHR20889">
    <property type="entry name" value="PHOSPHATASE, ORPHAN 1, 2"/>
    <property type="match status" value="1"/>
</dbReference>
<feature type="binding site" evidence="7">
    <location>
        <position position="186"/>
    </location>
    <ligand>
        <name>Mg(2+)</name>
        <dbReference type="ChEBI" id="CHEBI:18420"/>
    </ligand>
</feature>
<dbReference type="EMBL" id="SPLM01000036">
    <property type="protein sequence ID" value="TMW65808.1"/>
    <property type="molecule type" value="Genomic_DNA"/>
</dbReference>
<dbReference type="InterPro" id="IPR036412">
    <property type="entry name" value="HAD-like_sf"/>
</dbReference>
<dbReference type="GO" id="GO:0046872">
    <property type="term" value="F:metal ion binding"/>
    <property type="evidence" value="ECO:0007669"/>
    <property type="project" value="UniProtKB-KW"/>
</dbReference>
<keyword evidence="4 7" id="KW-0460">Magnesium</keyword>